<protein>
    <recommendedName>
        <fullName evidence="2">DUF7981 domain-containing protein</fullName>
    </recommendedName>
</protein>
<dbReference type="InterPro" id="IPR058287">
    <property type="entry name" value="DUF7981"/>
</dbReference>
<name>A0A1N7CK43_9EURY</name>
<dbReference type="AlphaFoldDB" id="A0A1N7CK43"/>
<organism evidence="3 4">
    <name type="scientific">Natronorubrum daqingense</name>
    <dbReference type="NCBI Taxonomy" id="588898"/>
    <lineage>
        <taxon>Archaea</taxon>
        <taxon>Methanobacteriati</taxon>
        <taxon>Methanobacteriota</taxon>
        <taxon>Stenosarchaea group</taxon>
        <taxon>Halobacteria</taxon>
        <taxon>Halobacteriales</taxon>
        <taxon>Natrialbaceae</taxon>
        <taxon>Natronorubrum</taxon>
    </lineage>
</organism>
<reference evidence="3 4" key="1">
    <citation type="submission" date="2017-01" db="EMBL/GenBank/DDBJ databases">
        <authorList>
            <person name="Mah S.A."/>
            <person name="Swanson W.J."/>
            <person name="Moy G.W."/>
            <person name="Vacquier V.D."/>
        </authorList>
    </citation>
    <scope>NUCLEOTIDE SEQUENCE [LARGE SCALE GENOMIC DNA]</scope>
    <source>
        <strain evidence="3 4">CGMCC 1.8909</strain>
    </source>
</reference>
<dbReference type="Pfam" id="PF25938">
    <property type="entry name" value="DUF7981"/>
    <property type="match status" value="1"/>
</dbReference>
<accession>A0A1N7CK43</accession>
<gene>
    <name evidence="3" type="ORF">SAMN05421809_1742</name>
</gene>
<keyword evidence="4" id="KW-1185">Reference proteome</keyword>
<dbReference type="EMBL" id="FTNP01000002">
    <property type="protein sequence ID" value="SIR63847.1"/>
    <property type="molecule type" value="Genomic_DNA"/>
</dbReference>
<keyword evidence="1" id="KW-0812">Transmembrane</keyword>
<keyword evidence="1" id="KW-1133">Transmembrane helix</keyword>
<evidence type="ECO:0000313" key="4">
    <source>
        <dbReference type="Proteomes" id="UP000185687"/>
    </source>
</evidence>
<feature type="transmembrane region" description="Helical" evidence="1">
    <location>
        <begin position="43"/>
        <end position="65"/>
    </location>
</feature>
<evidence type="ECO:0000313" key="3">
    <source>
        <dbReference type="EMBL" id="SIR63847.1"/>
    </source>
</evidence>
<evidence type="ECO:0000259" key="2">
    <source>
        <dbReference type="Pfam" id="PF25938"/>
    </source>
</evidence>
<dbReference type="Proteomes" id="UP000185687">
    <property type="component" value="Unassembled WGS sequence"/>
</dbReference>
<dbReference type="STRING" id="588898.BB347_10060"/>
<feature type="domain" description="DUF7981" evidence="2">
    <location>
        <begin position="10"/>
        <end position="70"/>
    </location>
</feature>
<proteinExistence type="predicted"/>
<sequence length="92" mass="9693">MFAPNTPIDRSRVLSALLWGAVGFSAFLTLVQGYALVVEPLVSITQGVFVATCVGAVTAVGAYALEHRLLAWMAGRVSDDPQSHDGDSKSKS</sequence>
<keyword evidence="1" id="KW-0472">Membrane</keyword>
<evidence type="ECO:0000256" key="1">
    <source>
        <dbReference type="SAM" id="Phobius"/>
    </source>
</evidence>
<dbReference type="RefSeq" id="WP_244540109.1">
    <property type="nucleotide sequence ID" value="NZ_FTNP01000002.1"/>
</dbReference>